<comment type="caution">
    <text evidence="1">The sequence shown here is derived from an EMBL/GenBank/DDBJ whole genome shotgun (WGS) entry which is preliminary data.</text>
</comment>
<name>A0ABX4FBP6_9BORD</name>
<accession>A0ABX4FBP6</accession>
<protein>
    <recommendedName>
        <fullName evidence="3">DUF551 domain-containing protein</fullName>
    </recommendedName>
</protein>
<proteinExistence type="predicted"/>
<gene>
    <name evidence="1" type="ORF">CAL23_13140</name>
</gene>
<evidence type="ECO:0008006" key="3">
    <source>
        <dbReference type="Google" id="ProtNLM"/>
    </source>
</evidence>
<dbReference type="Proteomes" id="UP000216524">
    <property type="component" value="Unassembled WGS sequence"/>
</dbReference>
<evidence type="ECO:0000313" key="2">
    <source>
        <dbReference type="Proteomes" id="UP000216524"/>
    </source>
</evidence>
<reference evidence="1 2" key="1">
    <citation type="submission" date="2017-05" db="EMBL/GenBank/DDBJ databases">
        <title>Complete and WGS of Bordetella genogroups.</title>
        <authorList>
            <person name="Spilker T."/>
            <person name="Lipuma J."/>
        </authorList>
    </citation>
    <scope>NUCLEOTIDE SEQUENCE [LARGE SCALE GENOMIC DNA]</scope>
    <source>
        <strain evidence="1 2">AU3139</strain>
    </source>
</reference>
<sequence length="267" mass="28784">MTTQPVLTDDQIRTIITDAHQSHGAFKTGYGLSLGRAIEQAVLSKLRAPVADELPHWEEVSAKLERDETLTPLELFILENEPAGDDANAWRDQLTAALASAPVSDERAAFEAWVRGHRPYESLRRKFKTDPYVPGVQCYWEAWQARAALASAPVAGAEAARTAAEWATPENVIAFPRTACAHIKGLASLIPSAASPLANAPVAGEAIAGYMVGTDYFRPDVLAAARIYAENRGLTVRPLVYGDAAPQASECECTRKSKAVADSEAEL</sequence>
<dbReference type="EMBL" id="NEVV01000003">
    <property type="protein sequence ID" value="OZI78078.1"/>
    <property type="molecule type" value="Genomic_DNA"/>
</dbReference>
<evidence type="ECO:0000313" key="1">
    <source>
        <dbReference type="EMBL" id="OZI78078.1"/>
    </source>
</evidence>
<keyword evidence="2" id="KW-1185">Reference proteome</keyword>
<dbReference type="RefSeq" id="WP_094829852.1">
    <property type="nucleotide sequence ID" value="NZ_NEVV01000003.1"/>
</dbReference>
<organism evidence="1 2">
    <name type="scientific">Bordetella genomosp. 6</name>
    <dbReference type="NCBI Taxonomy" id="463024"/>
    <lineage>
        <taxon>Bacteria</taxon>
        <taxon>Pseudomonadati</taxon>
        <taxon>Pseudomonadota</taxon>
        <taxon>Betaproteobacteria</taxon>
        <taxon>Burkholderiales</taxon>
        <taxon>Alcaligenaceae</taxon>
        <taxon>Bordetella</taxon>
    </lineage>
</organism>